<accession>A0A6S7KUN7</accession>
<dbReference type="OrthoDB" id="5987852at2759"/>
<comment type="caution">
    <text evidence="4">The sequence shown here is derived from an EMBL/GenBank/DDBJ whole genome shotgun (WGS) entry which is preliminary data.</text>
</comment>
<dbReference type="Gene3D" id="3.90.1750.10">
    <property type="entry name" value="Hect, E3 ligase catalytic domains"/>
    <property type="match status" value="1"/>
</dbReference>
<dbReference type="GO" id="GO:0016874">
    <property type="term" value="F:ligase activity"/>
    <property type="evidence" value="ECO:0007669"/>
    <property type="project" value="UniProtKB-KW"/>
</dbReference>
<feature type="compositionally biased region" description="Acidic residues" evidence="3">
    <location>
        <begin position="93"/>
        <end position="109"/>
    </location>
</feature>
<dbReference type="Pfam" id="PF00632">
    <property type="entry name" value="HECT"/>
    <property type="match status" value="1"/>
</dbReference>
<feature type="active site" description="Glycyl thioester intermediate" evidence="2">
    <location>
        <position position="595"/>
    </location>
</feature>
<evidence type="ECO:0000256" key="2">
    <source>
        <dbReference type="PROSITE-ProRule" id="PRU00104"/>
    </source>
</evidence>
<dbReference type="InterPro" id="IPR000569">
    <property type="entry name" value="HECT_dom"/>
</dbReference>
<dbReference type="EMBL" id="CACRXK020012824">
    <property type="protein sequence ID" value="CAB4024079.1"/>
    <property type="molecule type" value="Genomic_DNA"/>
</dbReference>
<feature type="region of interest" description="Disordered" evidence="3">
    <location>
        <begin position="220"/>
        <end position="250"/>
    </location>
</feature>
<feature type="region of interest" description="Disordered" evidence="3">
    <location>
        <begin position="138"/>
        <end position="166"/>
    </location>
</feature>
<evidence type="ECO:0000313" key="5">
    <source>
        <dbReference type="Proteomes" id="UP001152795"/>
    </source>
</evidence>
<dbReference type="AlphaFoldDB" id="A0A6S7KUN7"/>
<sequence>MQESEIRSLLEEKFKNKLESISRKGNKFQFVRAINSKIISLENTNQQECQAPCDGRLLKHISGQGPLYIRANEDIGAPLQAYNSKQKRHDKDDNTDDEMESESSTGDEEAIMRNTMYKPCPTPIVRVDLSILDDAAAPDEDSVPNCDPLPATGESSTSVPSTSTALAPEQLIRVRCPTCEGSFSSHEIEDHADVCAEAAWTGSEHLVYARLMADIENDDQDPLENQSAAEENNSDPIDQQDNRDHTTNDGSQAEIKAELIGTLQTLQTNLNTRTNRINVQRTSVLDDYIDARKRFHWMHPENRIKVVFIGEPAIDTGGPKREFCSDVLGQVRDRLFDRNGMPVTSTLALTQDLFKYAGELMAISIIQGGPAPNFLSPAIYDVIAKGLSKAVYSLEMIEEPNLKEIATQIDSVDTDADLQSKLMEDNVLFVLDQVGYRGIPNRETLGSKDKIVRSIIIKSQIEPKLGMIKQLEEGLSVCKLLDAIRARPALFRSVFVSGCIFDQDADEFLDGLNVTFSEHQKERIVEATVYKHFCDFVLFLHNDGIEGHDLKLRHLLRFVTGCYSLPPLGLPDSIKVKFLHGCHNGCKCRPTVSTCQLFIRLPVHAATFQEMKELMVSALLEGFGFGNL</sequence>
<proteinExistence type="predicted"/>
<dbReference type="Proteomes" id="UP001152795">
    <property type="component" value="Unassembled WGS sequence"/>
</dbReference>
<feature type="region of interest" description="Disordered" evidence="3">
    <location>
        <begin position="81"/>
        <end position="112"/>
    </location>
</feature>
<keyword evidence="1 2" id="KW-0833">Ubl conjugation pathway</keyword>
<keyword evidence="4" id="KW-0436">Ligase</keyword>
<keyword evidence="5" id="KW-1185">Reference proteome</keyword>
<evidence type="ECO:0000256" key="1">
    <source>
        <dbReference type="ARBA" id="ARBA00022786"/>
    </source>
</evidence>
<gene>
    <name evidence="4" type="ORF">PACLA_8A015687</name>
</gene>
<dbReference type="Gene3D" id="3.30.2410.10">
    <property type="entry name" value="Hect, E3 ligase catalytic domain"/>
    <property type="match status" value="1"/>
</dbReference>
<evidence type="ECO:0000256" key="3">
    <source>
        <dbReference type="SAM" id="MobiDB-lite"/>
    </source>
</evidence>
<reference evidence="4" key="1">
    <citation type="submission" date="2020-04" db="EMBL/GenBank/DDBJ databases">
        <authorList>
            <person name="Alioto T."/>
            <person name="Alioto T."/>
            <person name="Gomez Garrido J."/>
        </authorList>
    </citation>
    <scope>NUCLEOTIDE SEQUENCE</scope>
    <source>
        <strain evidence="4">A484AB</strain>
    </source>
</reference>
<dbReference type="SUPFAM" id="SSF56204">
    <property type="entry name" value="Hect, E3 ligase catalytic domain"/>
    <property type="match status" value="1"/>
</dbReference>
<comment type="caution">
    <text evidence="2">Lacks conserved residue(s) required for the propagation of feature annotation.</text>
</comment>
<dbReference type="InterPro" id="IPR035983">
    <property type="entry name" value="Hect_E3_ubiquitin_ligase"/>
</dbReference>
<protein>
    <submittedName>
        <fullName evidence="4">G2 M phase-specific E3 ubiquitin- ligase-like</fullName>
    </submittedName>
</protein>
<organism evidence="4 5">
    <name type="scientific">Paramuricea clavata</name>
    <name type="common">Red gorgonian</name>
    <name type="synonym">Violescent sea-whip</name>
    <dbReference type="NCBI Taxonomy" id="317549"/>
    <lineage>
        <taxon>Eukaryota</taxon>
        <taxon>Metazoa</taxon>
        <taxon>Cnidaria</taxon>
        <taxon>Anthozoa</taxon>
        <taxon>Octocorallia</taxon>
        <taxon>Malacalcyonacea</taxon>
        <taxon>Plexauridae</taxon>
        <taxon>Paramuricea</taxon>
    </lineage>
</organism>
<dbReference type="GO" id="GO:0004842">
    <property type="term" value="F:ubiquitin-protein transferase activity"/>
    <property type="evidence" value="ECO:0007669"/>
    <property type="project" value="InterPro"/>
</dbReference>
<feature type="compositionally biased region" description="Polar residues" evidence="3">
    <location>
        <begin position="223"/>
        <end position="239"/>
    </location>
</feature>
<dbReference type="PROSITE" id="PS50237">
    <property type="entry name" value="HECT"/>
    <property type="match status" value="2"/>
</dbReference>
<evidence type="ECO:0000313" key="4">
    <source>
        <dbReference type="EMBL" id="CAB4024079.1"/>
    </source>
</evidence>
<name>A0A6S7KUN7_PARCT</name>
<feature type="compositionally biased region" description="Polar residues" evidence="3">
    <location>
        <begin position="153"/>
        <end position="165"/>
    </location>
</feature>
<dbReference type="SMART" id="SM00119">
    <property type="entry name" value="HECTc"/>
    <property type="match status" value="1"/>
</dbReference>